<name>A0A2T6GAV0_9PSED</name>
<comment type="caution">
    <text evidence="1">The sequence shown here is derived from an EMBL/GenBank/DDBJ whole genome shotgun (WGS) entry which is preliminary data.</text>
</comment>
<dbReference type="Proteomes" id="UP000244178">
    <property type="component" value="Unassembled WGS sequence"/>
</dbReference>
<dbReference type="AlphaFoldDB" id="A0A2T6GAV0"/>
<evidence type="ECO:0000313" key="1">
    <source>
        <dbReference type="EMBL" id="PUA41277.1"/>
    </source>
</evidence>
<sequence>MLQPLTHGLIAFQITGQQLPLQVCHSAAGFYIGTLNEDGWPLSRESEEYFTTSNTASTALNNGTWTQRPQP</sequence>
<accession>A0A2T6GAV0</accession>
<proteinExistence type="predicted"/>
<dbReference type="RefSeq" id="WP_108546580.1">
    <property type="nucleotide sequence ID" value="NZ_PYJM01000019.1"/>
</dbReference>
<gene>
    <name evidence="1" type="ORF">C5U62_32775</name>
</gene>
<evidence type="ECO:0000313" key="2">
    <source>
        <dbReference type="Proteomes" id="UP000244178"/>
    </source>
</evidence>
<dbReference type="EMBL" id="PYJM01000019">
    <property type="protein sequence ID" value="PUA41277.1"/>
    <property type="molecule type" value="Genomic_DNA"/>
</dbReference>
<reference evidence="1 2" key="1">
    <citation type="submission" date="2018-03" db="EMBL/GenBank/DDBJ databases">
        <title>Draft genome sequence of the plant growth promoting rhizobacterium Pseudomonas protegens strain BNJ-SS-45 isolated from wheat (Triticum aestivum) rhizosphere.</title>
        <authorList>
            <person name="Bajpai A."/>
            <person name="Shende K."/>
            <person name="Meena N."/>
            <person name="Upadhyayula S.R."/>
            <person name="Suravajhala P."/>
            <person name="Medicherla K.M."/>
            <person name="Johri B.N."/>
        </authorList>
    </citation>
    <scope>NUCLEOTIDE SEQUENCE [LARGE SCALE GENOMIC DNA]</scope>
    <source>
        <strain evidence="1 2">BNJ-SS-45</strain>
    </source>
</reference>
<organism evidence="1 2">
    <name type="scientific">Pseudomonas protegens</name>
    <dbReference type="NCBI Taxonomy" id="380021"/>
    <lineage>
        <taxon>Bacteria</taxon>
        <taxon>Pseudomonadati</taxon>
        <taxon>Pseudomonadota</taxon>
        <taxon>Gammaproteobacteria</taxon>
        <taxon>Pseudomonadales</taxon>
        <taxon>Pseudomonadaceae</taxon>
        <taxon>Pseudomonas</taxon>
    </lineage>
</organism>
<protein>
    <submittedName>
        <fullName evidence="1">Uncharacterized protein</fullName>
    </submittedName>
</protein>